<gene>
    <name evidence="7" type="primary">WSB2</name>
</gene>
<dbReference type="Ensembl" id="ENSLLET00000002088.1">
    <property type="protein sequence ID" value="ENSLLEP00000002001.1"/>
    <property type="gene ID" value="ENSLLEG00000001288.1"/>
</dbReference>
<reference evidence="7" key="2">
    <citation type="submission" date="2025-09" db="UniProtKB">
        <authorList>
            <consortium name="Ensembl"/>
        </authorList>
    </citation>
    <scope>IDENTIFICATION</scope>
</reference>
<feature type="domain" description="SOCS box" evidence="6">
    <location>
        <begin position="370"/>
        <end position="407"/>
    </location>
</feature>
<sequence length="407" mass="45693">MEDNPVLLAELRPSREHPYDWKSSCETWSVAFSPDGGWFAWSQGHGIIKLIPWPLEEDQLRPQIYRLKSGCFKDREVTGNLKEKTLDCGQIVWSLAFGSSSTPNGQKLLPRIWNQDVEPPSTLLLLATGLSDGHVKVWNVHTGRVLFNLSGHQDVVRDMSFSTNGKLTLVTASRDKTLRVWDLKKDGKVVQVLSGHIQWVYCCSISPDCSMLCSAAGESSVLLWSMRSYTLIRKLEGHHNSVVSCDFSPDSALLVTASYDTTMIMWDPYTGEKLREFLHISLSPALDYSSTEPQLSSLRSVCFSPEGLYVASLADDRFLRIWSLEDDDPVSVAPVTNGLCCTFFSHGGILATGNRDGHVQFWTSPRVLSSLKHLCRKALRCFLTTYQVLALPIPSKMKDFLTYRTHI</sequence>
<dbReference type="InterPro" id="IPR036036">
    <property type="entry name" value="SOCS_box-like_dom_sf"/>
</dbReference>
<dbReference type="Gene3D" id="2.130.10.10">
    <property type="entry name" value="YVTN repeat-like/Quinoprotein amine dehydrogenase"/>
    <property type="match status" value="3"/>
</dbReference>
<dbReference type="PROSITE" id="PS50225">
    <property type="entry name" value="SOCS"/>
    <property type="match status" value="1"/>
</dbReference>
<dbReference type="SMART" id="SM00253">
    <property type="entry name" value="SOCS"/>
    <property type="match status" value="1"/>
</dbReference>
<dbReference type="InterPro" id="IPR020472">
    <property type="entry name" value="WD40_PAC1"/>
</dbReference>
<accession>A0A8C5LLR8</accession>
<dbReference type="SMART" id="SM00969">
    <property type="entry name" value="SOCS_box"/>
    <property type="match status" value="1"/>
</dbReference>
<dbReference type="CDD" id="cd03733">
    <property type="entry name" value="SOCS_WSB_SWIP"/>
    <property type="match status" value="1"/>
</dbReference>
<dbReference type="UniPathway" id="UPA00143"/>
<dbReference type="AlphaFoldDB" id="A0A8C5LLR8"/>
<keyword evidence="4" id="KW-0833">Ubl conjugation pathway</keyword>
<dbReference type="PRINTS" id="PR00320">
    <property type="entry name" value="GPROTEINBRPT"/>
</dbReference>
<evidence type="ECO:0000313" key="8">
    <source>
        <dbReference type="Proteomes" id="UP000694569"/>
    </source>
</evidence>
<dbReference type="InterPro" id="IPR015943">
    <property type="entry name" value="WD40/YVTN_repeat-like_dom_sf"/>
</dbReference>
<dbReference type="GeneTree" id="ENSGT00890000139406"/>
<feature type="repeat" description="WD" evidence="5">
    <location>
        <begin position="193"/>
        <end position="234"/>
    </location>
</feature>
<evidence type="ECO:0000259" key="6">
    <source>
        <dbReference type="PROSITE" id="PS50225"/>
    </source>
</evidence>
<keyword evidence="3" id="KW-0677">Repeat</keyword>
<evidence type="ECO:0000256" key="5">
    <source>
        <dbReference type="PROSITE-ProRule" id="PRU00221"/>
    </source>
</evidence>
<dbReference type="PANTHER" id="PTHR15622:SF1">
    <property type="entry name" value="WD REPEAT AND SOCS BOX-CONTAINING PROTEIN 2"/>
    <property type="match status" value="1"/>
</dbReference>
<dbReference type="SUPFAM" id="SSF50978">
    <property type="entry name" value="WD40 repeat-like"/>
    <property type="match status" value="1"/>
</dbReference>
<dbReference type="Gene3D" id="1.10.750.20">
    <property type="entry name" value="SOCS box"/>
    <property type="match status" value="1"/>
</dbReference>
<dbReference type="PANTHER" id="PTHR15622">
    <property type="entry name" value="WD40 REPEAT PROTEIN"/>
    <property type="match status" value="1"/>
</dbReference>
<dbReference type="CDD" id="cd00200">
    <property type="entry name" value="WD40"/>
    <property type="match status" value="1"/>
</dbReference>
<feature type="repeat" description="WD" evidence="5">
    <location>
        <begin position="235"/>
        <end position="276"/>
    </location>
</feature>
<feature type="repeat" description="WD" evidence="5">
    <location>
        <begin position="291"/>
        <end position="332"/>
    </location>
</feature>
<dbReference type="PROSITE" id="PS00678">
    <property type="entry name" value="WD_REPEATS_1"/>
    <property type="match status" value="1"/>
</dbReference>
<dbReference type="InterPro" id="IPR051983">
    <property type="entry name" value="WSB_SOCS-box_domain"/>
</dbReference>
<dbReference type="InterPro" id="IPR036322">
    <property type="entry name" value="WD40_repeat_dom_sf"/>
</dbReference>
<evidence type="ECO:0000256" key="3">
    <source>
        <dbReference type="ARBA" id="ARBA00022737"/>
    </source>
</evidence>
<dbReference type="Proteomes" id="UP000694569">
    <property type="component" value="Unplaced"/>
</dbReference>
<dbReference type="InterPro" id="IPR001680">
    <property type="entry name" value="WD40_rpt"/>
</dbReference>
<feature type="repeat" description="WD" evidence="5">
    <location>
        <begin position="149"/>
        <end position="191"/>
    </location>
</feature>
<dbReference type="InterPro" id="IPR001496">
    <property type="entry name" value="SOCS_box"/>
</dbReference>
<keyword evidence="8" id="KW-1185">Reference proteome</keyword>
<evidence type="ECO:0000313" key="7">
    <source>
        <dbReference type="Ensembl" id="ENSLLEP00000002001.1"/>
    </source>
</evidence>
<keyword evidence="2 5" id="KW-0853">WD repeat</keyword>
<evidence type="ECO:0000256" key="1">
    <source>
        <dbReference type="ARBA" id="ARBA00004906"/>
    </source>
</evidence>
<dbReference type="GO" id="GO:0000209">
    <property type="term" value="P:protein polyubiquitination"/>
    <property type="evidence" value="ECO:0007669"/>
    <property type="project" value="TreeGrafter"/>
</dbReference>
<evidence type="ECO:0000256" key="2">
    <source>
        <dbReference type="ARBA" id="ARBA00022574"/>
    </source>
</evidence>
<dbReference type="GO" id="GO:0035556">
    <property type="term" value="P:intracellular signal transduction"/>
    <property type="evidence" value="ECO:0007669"/>
    <property type="project" value="InterPro"/>
</dbReference>
<comment type="pathway">
    <text evidence="1">Protein modification; protein ubiquitination.</text>
</comment>
<organism evidence="7 8">
    <name type="scientific">Leptobrachium leishanense</name>
    <name type="common">Leishan spiny toad</name>
    <dbReference type="NCBI Taxonomy" id="445787"/>
    <lineage>
        <taxon>Eukaryota</taxon>
        <taxon>Metazoa</taxon>
        <taxon>Chordata</taxon>
        <taxon>Craniata</taxon>
        <taxon>Vertebrata</taxon>
        <taxon>Euteleostomi</taxon>
        <taxon>Amphibia</taxon>
        <taxon>Batrachia</taxon>
        <taxon>Anura</taxon>
        <taxon>Pelobatoidea</taxon>
        <taxon>Megophryidae</taxon>
        <taxon>Leptobrachium</taxon>
    </lineage>
</organism>
<dbReference type="SUPFAM" id="SSF158235">
    <property type="entry name" value="SOCS box-like"/>
    <property type="match status" value="1"/>
</dbReference>
<dbReference type="OrthoDB" id="538223at2759"/>
<evidence type="ECO:0000256" key="4">
    <source>
        <dbReference type="ARBA" id="ARBA00022786"/>
    </source>
</evidence>
<reference evidence="7" key="1">
    <citation type="submission" date="2025-08" db="UniProtKB">
        <authorList>
            <consortium name="Ensembl"/>
        </authorList>
    </citation>
    <scope>IDENTIFICATION</scope>
</reference>
<dbReference type="InterPro" id="IPR019775">
    <property type="entry name" value="WD40_repeat_CS"/>
</dbReference>
<proteinExistence type="predicted"/>
<protein>
    <submittedName>
        <fullName evidence="7">WD repeat and SOCS box containing 2</fullName>
    </submittedName>
</protein>
<dbReference type="SMART" id="SM00320">
    <property type="entry name" value="WD40"/>
    <property type="match status" value="7"/>
</dbReference>
<dbReference type="Pfam" id="PF00400">
    <property type="entry name" value="WD40"/>
    <property type="match status" value="5"/>
</dbReference>
<dbReference type="PROSITE" id="PS50082">
    <property type="entry name" value="WD_REPEATS_2"/>
    <property type="match status" value="5"/>
</dbReference>
<dbReference type="PROSITE" id="PS50294">
    <property type="entry name" value="WD_REPEATS_REGION"/>
    <property type="match status" value="3"/>
</dbReference>
<feature type="repeat" description="WD" evidence="5">
    <location>
        <begin position="125"/>
        <end position="148"/>
    </location>
</feature>
<dbReference type="Pfam" id="PF07525">
    <property type="entry name" value="SOCS_box"/>
    <property type="match status" value="1"/>
</dbReference>
<name>A0A8C5LLR8_9ANUR</name>